<keyword evidence="2" id="KW-0472">Membrane</keyword>
<feature type="transmembrane region" description="Helical" evidence="2">
    <location>
        <begin position="111"/>
        <end position="133"/>
    </location>
</feature>
<dbReference type="PRINTS" id="PR00625">
    <property type="entry name" value="JDOMAIN"/>
</dbReference>
<dbReference type="SMART" id="SM00271">
    <property type="entry name" value="DnaJ"/>
    <property type="match status" value="1"/>
</dbReference>
<dbReference type="PANTHER" id="PTHR43948">
    <property type="entry name" value="DNAJ HOMOLOG SUBFAMILY B"/>
    <property type="match status" value="1"/>
</dbReference>
<keyword evidence="2" id="KW-1133">Transmembrane helix</keyword>
<gene>
    <name evidence="4" type="ORF">C5167_017208</name>
</gene>
<dbReference type="InterPro" id="IPR001623">
    <property type="entry name" value="DnaJ_domain"/>
</dbReference>
<dbReference type="Pfam" id="PF00226">
    <property type="entry name" value="DnaJ"/>
    <property type="match status" value="1"/>
</dbReference>
<dbReference type="Gramene" id="RZC48784">
    <property type="protein sequence ID" value="RZC48784"/>
    <property type="gene ID" value="C5167_017208"/>
</dbReference>
<dbReference type="GO" id="GO:0051087">
    <property type="term" value="F:protein-folding chaperone binding"/>
    <property type="evidence" value="ECO:0007669"/>
    <property type="project" value="TreeGrafter"/>
</dbReference>
<accession>A0A4Y7IIS0</accession>
<feature type="compositionally biased region" description="Polar residues" evidence="1">
    <location>
        <begin position="12"/>
        <end position="22"/>
    </location>
</feature>
<keyword evidence="5" id="KW-1185">Reference proteome</keyword>
<protein>
    <recommendedName>
        <fullName evidence="3">J domain-containing protein</fullName>
    </recommendedName>
</protein>
<reference evidence="4 5" key="1">
    <citation type="journal article" date="2018" name="Science">
        <title>The opium poppy genome and morphinan production.</title>
        <authorList>
            <person name="Guo L."/>
            <person name="Winzer T."/>
            <person name="Yang X."/>
            <person name="Li Y."/>
            <person name="Ning Z."/>
            <person name="He Z."/>
            <person name="Teodor R."/>
            <person name="Lu Y."/>
            <person name="Bowser T.A."/>
            <person name="Graham I.A."/>
            <person name="Ye K."/>
        </authorList>
    </citation>
    <scope>NUCLEOTIDE SEQUENCE [LARGE SCALE GENOMIC DNA]</scope>
    <source>
        <strain evidence="5">cv. HN1</strain>
        <tissue evidence="4">Leaves</tissue>
    </source>
</reference>
<name>A0A4Y7IIS0_PAPSO</name>
<dbReference type="STRING" id="3469.A0A4Y7IIS0"/>
<dbReference type="AlphaFoldDB" id="A0A4Y7IIS0"/>
<evidence type="ECO:0000259" key="3">
    <source>
        <dbReference type="PROSITE" id="PS50076"/>
    </source>
</evidence>
<dbReference type="GO" id="GO:0005634">
    <property type="term" value="C:nucleus"/>
    <property type="evidence" value="ECO:0007669"/>
    <property type="project" value="TreeGrafter"/>
</dbReference>
<organism evidence="4 5">
    <name type="scientific">Papaver somniferum</name>
    <name type="common">Opium poppy</name>
    <dbReference type="NCBI Taxonomy" id="3469"/>
    <lineage>
        <taxon>Eukaryota</taxon>
        <taxon>Viridiplantae</taxon>
        <taxon>Streptophyta</taxon>
        <taxon>Embryophyta</taxon>
        <taxon>Tracheophyta</taxon>
        <taxon>Spermatophyta</taxon>
        <taxon>Magnoliopsida</taxon>
        <taxon>Ranunculales</taxon>
        <taxon>Papaveraceae</taxon>
        <taxon>Papaveroideae</taxon>
        <taxon>Papaver</taxon>
    </lineage>
</organism>
<sequence length="169" mass="19673">MQGDEARELLGLSSTSHPTPSQVKAAYKRKAWESHPDRFPANEKLSAETKFKLISEAYSCLKLELRNNMSELMAFTYLSIKHVAVGEQISYSYLALITLKLTASLQTMGKYTISLLCGVFYDDYLIFFIFRHYRYRTKGNKLRYRTKGNKLRAYKRQEKETPSYNPFLP</sequence>
<evidence type="ECO:0000313" key="5">
    <source>
        <dbReference type="Proteomes" id="UP000316621"/>
    </source>
</evidence>
<proteinExistence type="predicted"/>
<evidence type="ECO:0000313" key="4">
    <source>
        <dbReference type="EMBL" id="RZC48784.1"/>
    </source>
</evidence>
<dbReference type="EMBL" id="CM010716">
    <property type="protein sequence ID" value="RZC48784.1"/>
    <property type="molecule type" value="Genomic_DNA"/>
</dbReference>
<dbReference type="Gene3D" id="1.10.287.110">
    <property type="entry name" value="DnaJ domain"/>
    <property type="match status" value="1"/>
</dbReference>
<dbReference type="CDD" id="cd06257">
    <property type="entry name" value="DnaJ"/>
    <property type="match status" value="1"/>
</dbReference>
<evidence type="ECO:0000256" key="1">
    <source>
        <dbReference type="SAM" id="MobiDB-lite"/>
    </source>
</evidence>
<dbReference type="GO" id="GO:0005737">
    <property type="term" value="C:cytoplasm"/>
    <property type="evidence" value="ECO:0007669"/>
    <property type="project" value="TreeGrafter"/>
</dbReference>
<dbReference type="SUPFAM" id="SSF46565">
    <property type="entry name" value="Chaperone J-domain"/>
    <property type="match status" value="1"/>
</dbReference>
<dbReference type="GO" id="GO:0051082">
    <property type="term" value="F:unfolded protein binding"/>
    <property type="evidence" value="ECO:0007669"/>
    <property type="project" value="TreeGrafter"/>
</dbReference>
<dbReference type="GO" id="GO:0044183">
    <property type="term" value="F:protein folding chaperone"/>
    <property type="evidence" value="ECO:0007669"/>
    <property type="project" value="TreeGrafter"/>
</dbReference>
<dbReference type="PANTHER" id="PTHR43948:SF14">
    <property type="entry name" value="PROTEIN DNAJ, PUTATIVE-RELATED"/>
    <property type="match status" value="1"/>
</dbReference>
<dbReference type="Proteomes" id="UP000316621">
    <property type="component" value="Chromosome 2"/>
</dbReference>
<dbReference type="InterPro" id="IPR036869">
    <property type="entry name" value="J_dom_sf"/>
</dbReference>
<keyword evidence="2" id="KW-0812">Transmembrane</keyword>
<evidence type="ECO:0000256" key="2">
    <source>
        <dbReference type="SAM" id="Phobius"/>
    </source>
</evidence>
<feature type="region of interest" description="Disordered" evidence="1">
    <location>
        <begin position="1"/>
        <end position="22"/>
    </location>
</feature>
<feature type="domain" description="J" evidence="3">
    <location>
        <begin position="5"/>
        <end position="66"/>
    </location>
</feature>
<dbReference type="PROSITE" id="PS50076">
    <property type="entry name" value="DNAJ_2"/>
    <property type="match status" value="1"/>
</dbReference>